<evidence type="ECO:0000256" key="1">
    <source>
        <dbReference type="SAM" id="MobiDB-lite"/>
    </source>
</evidence>
<feature type="region of interest" description="Disordered" evidence="1">
    <location>
        <begin position="332"/>
        <end position="415"/>
    </location>
</feature>
<feature type="compositionally biased region" description="Basic and acidic residues" evidence="1">
    <location>
        <begin position="360"/>
        <end position="371"/>
    </location>
</feature>
<name>A0AAJ0BJ12_9PEZI</name>
<organism evidence="2 3">
    <name type="scientific">Echria macrotheca</name>
    <dbReference type="NCBI Taxonomy" id="438768"/>
    <lineage>
        <taxon>Eukaryota</taxon>
        <taxon>Fungi</taxon>
        <taxon>Dikarya</taxon>
        <taxon>Ascomycota</taxon>
        <taxon>Pezizomycotina</taxon>
        <taxon>Sordariomycetes</taxon>
        <taxon>Sordariomycetidae</taxon>
        <taxon>Sordariales</taxon>
        <taxon>Schizotheciaceae</taxon>
        <taxon>Echria</taxon>
    </lineage>
</organism>
<feature type="compositionally biased region" description="Basic and acidic residues" evidence="1">
    <location>
        <begin position="385"/>
        <end position="402"/>
    </location>
</feature>
<accession>A0AAJ0BJ12</accession>
<feature type="compositionally biased region" description="Basic residues" evidence="1">
    <location>
        <begin position="404"/>
        <end position="415"/>
    </location>
</feature>
<comment type="caution">
    <text evidence="2">The sequence shown here is derived from an EMBL/GenBank/DDBJ whole genome shotgun (WGS) entry which is preliminary data.</text>
</comment>
<dbReference type="Pfam" id="PF20219">
    <property type="entry name" value="DUF6579"/>
    <property type="match status" value="1"/>
</dbReference>
<dbReference type="Proteomes" id="UP001239445">
    <property type="component" value="Unassembled WGS sequence"/>
</dbReference>
<protein>
    <submittedName>
        <fullName evidence="2">Uncharacterized protein</fullName>
    </submittedName>
</protein>
<dbReference type="InterPro" id="IPR046486">
    <property type="entry name" value="DUF6579"/>
</dbReference>
<dbReference type="AlphaFoldDB" id="A0AAJ0BJ12"/>
<reference evidence="2" key="1">
    <citation type="submission" date="2023-06" db="EMBL/GenBank/DDBJ databases">
        <title>Genome-scale phylogeny and comparative genomics of the fungal order Sordariales.</title>
        <authorList>
            <consortium name="Lawrence Berkeley National Laboratory"/>
            <person name="Hensen N."/>
            <person name="Bonometti L."/>
            <person name="Westerberg I."/>
            <person name="Brannstrom I.O."/>
            <person name="Guillou S."/>
            <person name="Cros-Aarteil S."/>
            <person name="Calhoun S."/>
            <person name="Haridas S."/>
            <person name="Kuo A."/>
            <person name="Mondo S."/>
            <person name="Pangilinan J."/>
            <person name="Riley R."/>
            <person name="Labutti K."/>
            <person name="Andreopoulos B."/>
            <person name="Lipzen A."/>
            <person name="Chen C."/>
            <person name="Yanf M."/>
            <person name="Daum C."/>
            <person name="Ng V."/>
            <person name="Clum A."/>
            <person name="Steindorff A."/>
            <person name="Ohm R."/>
            <person name="Martin F."/>
            <person name="Silar P."/>
            <person name="Natvig D."/>
            <person name="Lalanne C."/>
            <person name="Gautier V."/>
            <person name="Ament-Velasquez S.L."/>
            <person name="Kruys A."/>
            <person name="Hutchinson M.I."/>
            <person name="Powell A.J."/>
            <person name="Barry K."/>
            <person name="Miller A.N."/>
            <person name="Grigoriev I.V."/>
            <person name="Debuchy R."/>
            <person name="Gladieux P."/>
            <person name="Thoren M.H."/>
            <person name="Johannesson H."/>
        </authorList>
    </citation>
    <scope>NUCLEOTIDE SEQUENCE</scope>
    <source>
        <strain evidence="2">PSN4</strain>
    </source>
</reference>
<gene>
    <name evidence="2" type="ORF">QBC47DRAFT_443359</name>
</gene>
<proteinExistence type="predicted"/>
<sequence length="415" mass="46404">MAGDLVSWIRGDHHHATKKSTNPDNNNKLATAQKAAPIMKTIQAVQSLGQAGQEVLESLNRTATCVEDITSHLTKNPDLIKTHLPRLAEQFIPSIQIMARSFGDSVRLATQFSLNASAVGIASNLVITYQGVRALHLIAAKLDDISTALAAQTALTAHREFPGYVHDMVRERVGQTALDSGVEHWFFVYHPDDDWYPGFYHLLEKKPIGPAFCGYTNQIDTVFVFMLAARRYLEGRKKGGNKKPVRFHLLIPAYQPILIAEALSIPEEIGDFVIEARINSNKEFVWLNLPEEQRRRYVSGVGQWDPTPANWWEAVLSKVGLAGRRPVLGERRVLGTRQGGGDEEDEEGDGDKGGGQVVRVVERDGNEETRNRKTATPLHHRRRRQDRDKRRSVEAEDREGRSVVRSRGKRSSSVG</sequence>
<keyword evidence="3" id="KW-1185">Reference proteome</keyword>
<dbReference type="EMBL" id="MU839831">
    <property type="protein sequence ID" value="KAK1756756.1"/>
    <property type="molecule type" value="Genomic_DNA"/>
</dbReference>
<evidence type="ECO:0000313" key="3">
    <source>
        <dbReference type="Proteomes" id="UP001239445"/>
    </source>
</evidence>
<evidence type="ECO:0000313" key="2">
    <source>
        <dbReference type="EMBL" id="KAK1756756.1"/>
    </source>
</evidence>